<name>A0A1H2QH30_9PROT</name>
<evidence type="ECO:0000256" key="1">
    <source>
        <dbReference type="SAM" id="Phobius"/>
    </source>
</evidence>
<feature type="transmembrane region" description="Helical" evidence="1">
    <location>
        <begin position="21"/>
        <end position="45"/>
    </location>
</feature>
<dbReference type="EMBL" id="FNNH01000002">
    <property type="protein sequence ID" value="SDW05739.1"/>
    <property type="molecule type" value="Genomic_DNA"/>
</dbReference>
<dbReference type="InterPro" id="IPR012495">
    <property type="entry name" value="TadE-like_dom"/>
</dbReference>
<gene>
    <name evidence="3" type="ORF">SAMN05421882_100285</name>
</gene>
<dbReference type="Pfam" id="PF07811">
    <property type="entry name" value="TadE"/>
    <property type="match status" value="1"/>
</dbReference>
<accession>A0A1H2QH30</accession>
<dbReference type="AlphaFoldDB" id="A0A1H2QH30"/>
<keyword evidence="1" id="KW-0472">Membrane</keyword>
<dbReference type="Proteomes" id="UP000183454">
    <property type="component" value="Unassembled WGS sequence"/>
</dbReference>
<evidence type="ECO:0000313" key="3">
    <source>
        <dbReference type="EMBL" id="SDW05739.1"/>
    </source>
</evidence>
<feature type="domain" description="TadE-like" evidence="2">
    <location>
        <begin position="24"/>
        <end position="66"/>
    </location>
</feature>
<protein>
    <submittedName>
        <fullName evidence="3">TadE-like protein</fullName>
    </submittedName>
</protein>
<evidence type="ECO:0000313" key="4">
    <source>
        <dbReference type="Proteomes" id="UP000183454"/>
    </source>
</evidence>
<dbReference type="RefSeq" id="WP_211752230.1">
    <property type="nucleotide sequence ID" value="NZ_FNNH01000002.1"/>
</dbReference>
<evidence type="ECO:0000259" key="2">
    <source>
        <dbReference type="Pfam" id="PF07811"/>
    </source>
</evidence>
<keyword evidence="1" id="KW-0812">Transmembrane</keyword>
<sequence>MNQIRHTLQKFPGNMQNRQKAMHGAVAVEFALLLIPLLMLALGAAEFGRAMYQYNTLVKAARDSVRYLSHYNPASINYTQAQTEAKCLAVYGNSECTGQTLAPGLATSMVNINPINTTTAEGTPITLVEVKITGYIFNFILDPRTFLGGGEGSITFDDIKATMRQS</sequence>
<proteinExistence type="predicted"/>
<reference evidence="3 4" key="1">
    <citation type="submission" date="2016-10" db="EMBL/GenBank/DDBJ databases">
        <authorList>
            <person name="de Groot N.N."/>
        </authorList>
    </citation>
    <scope>NUCLEOTIDE SEQUENCE [LARGE SCALE GENOMIC DNA]</scope>
    <source>
        <strain evidence="3 4">Nm110</strain>
    </source>
</reference>
<organism evidence="3 4">
    <name type="scientific">Nitrosomonas communis</name>
    <dbReference type="NCBI Taxonomy" id="44574"/>
    <lineage>
        <taxon>Bacteria</taxon>
        <taxon>Pseudomonadati</taxon>
        <taxon>Pseudomonadota</taxon>
        <taxon>Betaproteobacteria</taxon>
        <taxon>Nitrosomonadales</taxon>
        <taxon>Nitrosomonadaceae</taxon>
        <taxon>Nitrosomonas</taxon>
    </lineage>
</organism>
<keyword evidence="1" id="KW-1133">Transmembrane helix</keyword>